<feature type="chain" id="PRO_5003150626" description="PBS lyase HEAT domain protein repeat-containing protein" evidence="1">
    <location>
        <begin position="26"/>
        <end position="246"/>
    </location>
</feature>
<evidence type="ECO:0000313" key="3">
    <source>
        <dbReference type="Proteomes" id="UP000002318"/>
    </source>
</evidence>
<keyword evidence="1" id="KW-0732">Signal</keyword>
<dbReference type="OrthoDB" id="368950at2"/>
<evidence type="ECO:0008006" key="4">
    <source>
        <dbReference type="Google" id="ProtNLM"/>
    </source>
</evidence>
<gene>
    <name evidence="2" type="ordered locus">Spirs_1884</name>
</gene>
<dbReference type="HOGENOM" id="CLU_081869_0_0_12"/>
<accession>E1R6J2</accession>
<feature type="signal peptide" evidence="1">
    <location>
        <begin position="1"/>
        <end position="25"/>
    </location>
</feature>
<reference evidence="2 3" key="1">
    <citation type="journal article" date="2010" name="Stand. Genomic Sci.">
        <title>Complete genome sequence of Spirochaeta smaragdinae type strain (SEBR 4228).</title>
        <authorList>
            <person name="Mavromatis K."/>
            <person name="Yasawong M."/>
            <person name="Chertkov O."/>
            <person name="Lapidus A."/>
            <person name="Lucas S."/>
            <person name="Nolan M."/>
            <person name="Del Rio T.G."/>
            <person name="Tice H."/>
            <person name="Cheng J.F."/>
            <person name="Pitluck S."/>
            <person name="Liolios K."/>
            <person name="Ivanova N."/>
            <person name="Tapia R."/>
            <person name="Han C."/>
            <person name="Bruce D."/>
            <person name="Goodwin L."/>
            <person name="Pati A."/>
            <person name="Chen A."/>
            <person name="Palaniappan K."/>
            <person name="Land M."/>
            <person name="Hauser L."/>
            <person name="Chang Y.J."/>
            <person name="Jeffries C.D."/>
            <person name="Detter J.C."/>
            <person name="Rohde M."/>
            <person name="Brambilla E."/>
            <person name="Spring S."/>
            <person name="Goker M."/>
            <person name="Sikorski J."/>
            <person name="Woyke T."/>
            <person name="Bristow J."/>
            <person name="Eisen J.A."/>
            <person name="Markowitz V."/>
            <person name="Hugenholtz P."/>
            <person name="Klenk H.P."/>
            <person name="Kyrpides N.C."/>
        </authorList>
    </citation>
    <scope>NUCLEOTIDE SEQUENCE [LARGE SCALE GENOMIC DNA]</scope>
    <source>
        <strain evidence="3">DSM 11293 / JCM 15392 / SEBR 4228</strain>
    </source>
</reference>
<dbReference type="eggNOG" id="COG1413">
    <property type="taxonomic scope" value="Bacteria"/>
</dbReference>
<dbReference type="InterPro" id="IPR011989">
    <property type="entry name" value="ARM-like"/>
</dbReference>
<name>E1R6J2_SEDSS</name>
<dbReference type="SMART" id="SM00567">
    <property type="entry name" value="EZ_HEAT"/>
    <property type="match status" value="2"/>
</dbReference>
<evidence type="ECO:0000256" key="1">
    <source>
        <dbReference type="SAM" id="SignalP"/>
    </source>
</evidence>
<dbReference type="KEGG" id="ssm:Spirs_1884"/>
<dbReference type="STRING" id="573413.Spirs_1884"/>
<keyword evidence="3" id="KW-1185">Reference proteome</keyword>
<dbReference type="Gene3D" id="1.25.10.10">
    <property type="entry name" value="Leucine-rich Repeat Variant"/>
    <property type="match status" value="1"/>
</dbReference>
<dbReference type="SUPFAM" id="SSF48371">
    <property type="entry name" value="ARM repeat"/>
    <property type="match status" value="1"/>
</dbReference>
<protein>
    <recommendedName>
        <fullName evidence="4">PBS lyase HEAT domain protein repeat-containing protein</fullName>
    </recommendedName>
</protein>
<organism evidence="2 3">
    <name type="scientific">Sediminispirochaeta smaragdinae (strain DSM 11293 / JCM 15392 / SEBR 4228)</name>
    <name type="common">Spirochaeta smaragdinae</name>
    <dbReference type="NCBI Taxonomy" id="573413"/>
    <lineage>
        <taxon>Bacteria</taxon>
        <taxon>Pseudomonadati</taxon>
        <taxon>Spirochaetota</taxon>
        <taxon>Spirochaetia</taxon>
        <taxon>Spirochaetales</taxon>
        <taxon>Spirochaetaceae</taxon>
        <taxon>Sediminispirochaeta</taxon>
    </lineage>
</organism>
<dbReference type="InterPro" id="IPR004155">
    <property type="entry name" value="PBS_lyase_HEAT"/>
</dbReference>
<dbReference type="InterPro" id="IPR016024">
    <property type="entry name" value="ARM-type_fold"/>
</dbReference>
<dbReference type="Pfam" id="PF13646">
    <property type="entry name" value="HEAT_2"/>
    <property type="match status" value="1"/>
</dbReference>
<proteinExistence type="predicted"/>
<dbReference type="RefSeq" id="WP_013254474.1">
    <property type="nucleotide sequence ID" value="NC_014364.1"/>
</dbReference>
<evidence type="ECO:0000313" key="2">
    <source>
        <dbReference type="EMBL" id="ADK81010.1"/>
    </source>
</evidence>
<dbReference type="AlphaFoldDB" id="E1R6J2"/>
<dbReference type="Proteomes" id="UP000002318">
    <property type="component" value="Chromosome"/>
</dbReference>
<dbReference type="EMBL" id="CP002116">
    <property type="protein sequence ID" value="ADK81010.1"/>
    <property type="molecule type" value="Genomic_DNA"/>
</dbReference>
<sequence>MKKSMAFWGLIVSAMVLFAPISLFSQQQEQDKSKAETGEEKEKTVEDIFLQSVELKIIGELAFSSDRDMKVEALDSLEEMINDGRVQEGDEEVHYILDSLSLEGTGAQYRENGRMVNNFPEIRRRACELLGKMGGIKSKDSLINILLNDEEPMVKAEAAYALGSIGYNENNQVTEALAFSILNDDIMTPDNNFAFASLLAFEKLLGSNDTLNDASVYRALVRISSGNYIRPVKQKAQEVIKKLQQL</sequence>